<dbReference type="PROSITE" id="PS50994">
    <property type="entry name" value="INTEGRASE"/>
    <property type="match status" value="1"/>
</dbReference>
<dbReference type="GO" id="GO:0003676">
    <property type="term" value="F:nucleic acid binding"/>
    <property type="evidence" value="ECO:0007669"/>
    <property type="project" value="InterPro"/>
</dbReference>
<dbReference type="OrthoDB" id="5596291at2759"/>
<dbReference type="Gene3D" id="3.30.420.10">
    <property type="entry name" value="Ribonuclease H-like superfamily/Ribonuclease H"/>
    <property type="match status" value="1"/>
</dbReference>
<dbReference type="AlphaFoldDB" id="A0A834GE73"/>
<dbReference type="Pfam" id="PF00078">
    <property type="entry name" value="RVT_1"/>
    <property type="match status" value="1"/>
</dbReference>
<dbReference type="InterPro" id="IPR012337">
    <property type="entry name" value="RNaseH-like_sf"/>
</dbReference>
<keyword evidence="3" id="KW-1185">Reference proteome</keyword>
<organism evidence="2 3">
    <name type="scientific">Rhododendron simsii</name>
    <name type="common">Sims's rhododendron</name>
    <dbReference type="NCBI Taxonomy" id="118357"/>
    <lineage>
        <taxon>Eukaryota</taxon>
        <taxon>Viridiplantae</taxon>
        <taxon>Streptophyta</taxon>
        <taxon>Embryophyta</taxon>
        <taxon>Tracheophyta</taxon>
        <taxon>Spermatophyta</taxon>
        <taxon>Magnoliopsida</taxon>
        <taxon>eudicotyledons</taxon>
        <taxon>Gunneridae</taxon>
        <taxon>Pentapetalae</taxon>
        <taxon>asterids</taxon>
        <taxon>Ericales</taxon>
        <taxon>Ericaceae</taxon>
        <taxon>Ericoideae</taxon>
        <taxon>Rhodoreae</taxon>
        <taxon>Rhododendron</taxon>
    </lineage>
</organism>
<dbReference type="PANTHER" id="PTHR48475">
    <property type="entry name" value="RIBONUCLEASE H"/>
    <property type="match status" value="1"/>
</dbReference>
<accession>A0A834GE73</accession>
<protein>
    <recommendedName>
        <fullName evidence="1">Integrase catalytic domain-containing protein</fullName>
    </recommendedName>
</protein>
<sequence>MRRLQKLELGFPKGRVSNASRRSIGGWSFWSQGTFEWVVMSFSLKNVGAMFQRAMNAIFHDFISHFMEIYIDDIVVKSQSYDEHLEHLRKSFLRMGTIFMGEQVINFAAQQNIIVSNSTPYNAQGNGQAESTNRTLVNIIEKMVEDNPRAWHELLSEALWAYRTSNKEATNVTPYMLVYGHDPVLPMEIAVKSARIASQNGLTPADYTQAMLMELEDLDEVRLAALDHMLVQKGRVVRFYD</sequence>
<evidence type="ECO:0000313" key="2">
    <source>
        <dbReference type="EMBL" id="KAF7129974.1"/>
    </source>
</evidence>
<dbReference type="GO" id="GO:0015074">
    <property type="term" value="P:DNA integration"/>
    <property type="evidence" value="ECO:0007669"/>
    <property type="project" value="InterPro"/>
</dbReference>
<dbReference type="PANTHER" id="PTHR48475:SF1">
    <property type="entry name" value="RNASE H TYPE-1 DOMAIN-CONTAINING PROTEIN"/>
    <property type="match status" value="1"/>
</dbReference>
<reference evidence="2" key="1">
    <citation type="submission" date="2019-11" db="EMBL/GenBank/DDBJ databases">
        <authorList>
            <person name="Liu Y."/>
            <person name="Hou J."/>
            <person name="Li T.-Q."/>
            <person name="Guan C.-H."/>
            <person name="Wu X."/>
            <person name="Wu H.-Z."/>
            <person name="Ling F."/>
            <person name="Zhang R."/>
            <person name="Shi X.-G."/>
            <person name="Ren J.-P."/>
            <person name="Chen E.-F."/>
            <person name="Sun J.-M."/>
        </authorList>
    </citation>
    <scope>NUCLEOTIDE SEQUENCE</scope>
    <source>
        <strain evidence="2">Adult_tree_wgs_1</strain>
        <tissue evidence="2">Leaves</tissue>
    </source>
</reference>
<dbReference type="CDD" id="cd01647">
    <property type="entry name" value="RT_LTR"/>
    <property type="match status" value="1"/>
</dbReference>
<dbReference type="InterPro" id="IPR036397">
    <property type="entry name" value="RNaseH_sf"/>
</dbReference>
<dbReference type="InterPro" id="IPR000477">
    <property type="entry name" value="RT_dom"/>
</dbReference>
<proteinExistence type="predicted"/>
<comment type="caution">
    <text evidence="2">The sequence shown here is derived from an EMBL/GenBank/DDBJ whole genome shotgun (WGS) entry which is preliminary data.</text>
</comment>
<dbReference type="InterPro" id="IPR001584">
    <property type="entry name" value="Integrase_cat-core"/>
</dbReference>
<dbReference type="SUPFAM" id="SSF53098">
    <property type="entry name" value="Ribonuclease H-like"/>
    <property type="match status" value="1"/>
</dbReference>
<name>A0A834GE73_RHOSS</name>
<gene>
    <name evidence="2" type="ORF">RHSIM_Rhsim10G0182100</name>
</gene>
<dbReference type="Proteomes" id="UP000626092">
    <property type="component" value="Unassembled WGS sequence"/>
</dbReference>
<evidence type="ECO:0000313" key="3">
    <source>
        <dbReference type="Proteomes" id="UP000626092"/>
    </source>
</evidence>
<dbReference type="EMBL" id="WJXA01000010">
    <property type="protein sequence ID" value="KAF7129974.1"/>
    <property type="molecule type" value="Genomic_DNA"/>
</dbReference>
<evidence type="ECO:0000259" key="1">
    <source>
        <dbReference type="PROSITE" id="PS50994"/>
    </source>
</evidence>
<feature type="domain" description="Integrase catalytic" evidence="1">
    <location>
        <begin position="95"/>
        <end position="182"/>
    </location>
</feature>